<dbReference type="PANTHER" id="PTHR43479:SF11">
    <property type="entry name" value="ACREF_ENVCD OPERON REPRESSOR-RELATED"/>
    <property type="match status" value="1"/>
</dbReference>
<dbReference type="PANTHER" id="PTHR43479">
    <property type="entry name" value="ACREF/ENVCD OPERON REPRESSOR-RELATED"/>
    <property type="match status" value="1"/>
</dbReference>
<dbReference type="Pfam" id="PF00440">
    <property type="entry name" value="TetR_N"/>
    <property type="match status" value="1"/>
</dbReference>
<dbReference type="SUPFAM" id="SSF46689">
    <property type="entry name" value="Homeodomain-like"/>
    <property type="match status" value="1"/>
</dbReference>
<dbReference type="Gene3D" id="1.10.357.10">
    <property type="entry name" value="Tetracycline Repressor, domain 2"/>
    <property type="match status" value="1"/>
</dbReference>
<feature type="domain" description="HTH tetR-type" evidence="3">
    <location>
        <begin position="1"/>
        <end position="61"/>
    </location>
</feature>
<reference evidence="4 5" key="1">
    <citation type="journal article" date="2015" name="Genome Announc.">
        <title>Expanding the biotechnology potential of lactobacilli through comparative genomics of 213 strains and associated genera.</title>
        <authorList>
            <person name="Sun Z."/>
            <person name="Harris H.M."/>
            <person name="McCann A."/>
            <person name="Guo C."/>
            <person name="Argimon S."/>
            <person name="Zhang W."/>
            <person name="Yang X."/>
            <person name="Jeffery I.B."/>
            <person name="Cooney J.C."/>
            <person name="Kagawa T.F."/>
            <person name="Liu W."/>
            <person name="Song Y."/>
            <person name="Salvetti E."/>
            <person name="Wrobel A."/>
            <person name="Rasinkangas P."/>
            <person name="Parkhill J."/>
            <person name="Rea M.C."/>
            <person name="O'Sullivan O."/>
            <person name="Ritari J."/>
            <person name="Douillard F.P."/>
            <person name="Paul Ross R."/>
            <person name="Yang R."/>
            <person name="Briner A.E."/>
            <person name="Felis G.E."/>
            <person name="de Vos W.M."/>
            <person name="Barrangou R."/>
            <person name="Klaenhammer T.R."/>
            <person name="Caufield P.W."/>
            <person name="Cui Y."/>
            <person name="Zhang H."/>
            <person name="O'Toole P.W."/>
        </authorList>
    </citation>
    <scope>NUCLEOTIDE SEQUENCE [LARGE SCALE GENOMIC DNA]</scope>
    <source>
        <strain evidence="4 5">DSM 16634</strain>
    </source>
</reference>
<name>A0A0R1TT90_9LACO</name>
<dbReference type="InterPro" id="IPR009057">
    <property type="entry name" value="Homeodomain-like_sf"/>
</dbReference>
<dbReference type="InterPro" id="IPR001647">
    <property type="entry name" value="HTH_TetR"/>
</dbReference>
<feature type="DNA-binding region" description="H-T-H motif" evidence="2">
    <location>
        <begin position="24"/>
        <end position="43"/>
    </location>
</feature>
<dbReference type="InterPro" id="IPR050624">
    <property type="entry name" value="HTH-type_Tx_Regulator"/>
</dbReference>
<accession>A0A0R1TT90</accession>
<proteinExistence type="predicted"/>
<protein>
    <recommendedName>
        <fullName evidence="3">HTH tetR-type domain-containing protein</fullName>
    </recommendedName>
</protein>
<comment type="caution">
    <text evidence="4">The sequence shown here is derived from an EMBL/GenBank/DDBJ whole genome shotgun (WGS) entry which is preliminary data.</text>
</comment>
<dbReference type="InterPro" id="IPR039532">
    <property type="entry name" value="TetR_C_Firmicutes"/>
</dbReference>
<evidence type="ECO:0000313" key="4">
    <source>
        <dbReference type="EMBL" id="KRL83444.1"/>
    </source>
</evidence>
<dbReference type="PATRIC" id="fig|1423724.4.peg.736"/>
<keyword evidence="1 2" id="KW-0238">DNA-binding</keyword>
<dbReference type="EMBL" id="AZFT01000053">
    <property type="protein sequence ID" value="KRL83444.1"/>
    <property type="molecule type" value="Genomic_DNA"/>
</dbReference>
<keyword evidence="5" id="KW-1185">Reference proteome</keyword>
<dbReference type="eggNOG" id="COG1309">
    <property type="taxonomic scope" value="Bacteria"/>
</dbReference>
<dbReference type="PROSITE" id="PS50977">
    <property type="entry name" value="HTH_TETR_2"/>
    <property type="match status" value="1"/>
</dbReference>
<evidence type="ECO:0000259" key="3">
    <source>
        <dbReference type="PROSITE" id="PS50977"/>
    </source>
</evidence>
<gene>
    <name evidence="4" type="ORF">FC32_GL000698</name>
</gene>
<dbReference type="RefSeq" id="WP_025086563.1">
    <property type="nucleotide sequence ID" value="NZ_AZFT01000053.1"/>
</dbReference>
<dbReference type="AlphaFoldDB" id="A0A0R1TT90"/>
<sequence>MSAKEKLCQALIYLMDEKAFEELSITDICREAGVNRSTFYSYYSNQMELLEDSHTYLVELFRANIPKIDAHPFSKQVLIPYLEFVKKYHRLYSVYNEHAKEYNHRAAFESLVENIFKPLYLEHGINDKTQVEYMTAFYLAGTRTVIRKWSRNSFKESEAEIADILQKCTFYHVTN</sequence>
<organism evidence="4 5">
    <name type="scientific">Ligilactobacillus apodemi DSM 16634 = JCM 16172</name>
    <dbReference type="NCBI Taxonomy" id="1423724"/>
    <lineage>
        <taxon>Bacteria</taxon>
        <taxon>Bacillati</taxon>
        <taxon>Bacillota</taxon>
        <taxon>Bacilli</taxon>
        <taxon>Lactobacillales</taxon>
        <taxon>Lactobacillaceae</taxon>
        <taxon>Ligilactobacillus</taxon>
    </lineage>
</organism>
<dbReference type="Proteomes" id="UP000051324">
    <property type="component" value="Unassembled WGS sequence"/>
</dbReference>
<evidence type="ECO:0000256" key="2">
    <source>
        <dbReference type="PROSITE-ProRule" id="PRU00335"/>
    </source>
</evidence>
<dbReference type="STRING" id="1423724.FC32_GL000698"/>
<evidence type="ECO:0000256" key="1">
    <source>
        <dbReference type="ARBA" id="ARBA00023125"/>
    </source>
</evidence>
<dbReference type="GO" id="GO:0003677">
    <property type="term" value="F:DNA binding"/>
    <property type="evidence" value="ECO:0007669"/>
    <property type="project" value="UniProtKB-UniRule"/>
</dbReference>
<evidence type="ECO:0000313" key="5">
    <source>
        <dbReference type="Proteomes" id="UP000051324"/>
    </source>
</evidence>
<dbReference type="OrthoDB" id="9810250at2"/>
<dbReference type="Pfam" id="PF14278">
    <property type="entry name" value="TetR_C_8"/>
    <property type="match status" value="1"/>
</dbReference>